<dbReference type="STRING" id="1202724.AM493_07035"/>
<evidence type="ECO:0000256" key="4">
    <source>
        <dbReference type="SAM" id="SignalP"/>
    </source>
</evidence>
<evidence type="ECO:0000313" key="6">
    <source>
        <dbReference type="EMBL" id="KOS05818.1"/>
    </source>
</evidence>
<keyword evidence="3" id="KW-0812">Transmembrane</keyword>
<dbReference type="Pfam" id="PF00207">
    <property type="entry name" value="A2M"/>
    <property type="match status" value="1"/>
</dbReference>
<feature type="domain" description="Alpha-2-macroglobulin" evidence="5">
    <location>
        <begin position="835"/>
        <end position="924"/>
    </location>
</feature>
<keyword evidence="3" id="KW-0472">Membrane</keyword>
<dbReference type="PROSITE" id="PS52016">
    <property type="entry name" value="TONB_DEPENDENT_REC_3"/>
    <property type="match status" value="1"/>
</dbReference>
<dbReference type="InterPro" id="IPR011626">
    <property type="entry name" value="Alpha-macroglobulin_TED"/>
</dbReference>
<evidence type="ECO:0000256" key="1">
    <source>
        <dbReference type="ARBA" id="ARBA00022729"/>
    </source>
</evidence>
<keyword evidence="7" id="KW-1185">Reference proteome</keyword>
<dbReference type="Gene3D" id="1.50.10.20">
    <property type="match status" value="1"/>
</dbReference>
<dbReference type="SUPFAM" id="SSF56935">
    <property type="entry name" value="Porins"/>
    <property type="match status" value="1"/>
</dbReference>
<keyword evidence="3" id="KW-0813">Transport</keyword>
<dbReference type="InterPro" id="IPR008930">
    <property type="entry name" value="Terpenoid_cyclase/PrenylTrfase"/>
</dbReference>
<dbReference type="InterPro" id="IPR013783">
    <property type="entry name" value="Ig-like_fold"/>
</dbReference>
<dbReference type="PANTHER" id="PTHR11412">
    <property type="entry name" value="MACROGLOBULIN / COMPLEMENT"/>
    <property type="match status" value="1"/>
</dbReference>
<dbReference type="OrthoDB" id="679547at2"/>
<dbReference type="InterPro" id="IPR036595">
    <property type="entry name" value="A-macroglobulin_rcpt-bd_sf"/>
</dbReference>
<dbReference type="Gene3D" id="2.170.130.10">
    <property type="entry name" value="TonB-dependent receptor, plug domain"/>
    <property type="match status" value="1"/>
</dbReference>
<dbReference type="GO" id="GO:0004866">
    <property type="term" value="F:endopeptidase inhibitor activity"/>
    <property type="evidence" value="ECO:0007669"/>
    <property type="project" value="InterPro"/>
</dbReference>
<proteinExistence type="inferred from homology"/>
<dbReference type="InterPro" id="IPR023997">
    <property type="entry name" value="TonB-dep_OMP_SusC/RagA_CS"/>
</dbReference>
<evidence type="ECO:0000256" key="2">
    <source>
        <dbReference type="ARBA" id="ARBA00022966"/>
    </source>
</evidence>
<dbReference type="RefSeq" id="WP_054407058.1">
    <property type="nucleotide sequence ID" value="NZ_FOYA01000008.1"/>
</dbReference>
<evidence type="ECO:0000259" key="5">
    <source>
        <dbReference type="SMART" id="SM01360"/>
    </source>
</evidence>
<dbReference type="InterPro" id="IPR050473">
    <property type="entry name" value="A2M/Complement_sys"/>
</dbReference>
<gene>
    <name evidence="6" type="ORF">AM493_07035</name>
</gene>
<dbReference type="InterPro" id="IPR012910">
    <property type="entry name" value="Plug_dom"/>
</dbReference>
<dbReference type="Gene3D" id="2.60.40.10">
    <property type="entry name" value="Immunoglobulins"/>
    <property type="match status" value="1"/>
</dbReference>
<dbReference type="InterPro" id="IPR039426">
    <property type="entry name" value="TonB-dep_rcpt-like"/>
</dbReference>
<comment type="subcellular location">
    <subcellularLocation>
        <location evidence="3">Cell outer membrane</location>
        <topology evidence="3">Multi-pass membrane protein</topology>
    </subcellularLocation>
</comment>
<comment type="caution">
    <text evidence="6">The sequence shown here is derived from an EMBL/GenBank/DDBJ whole genome shotgun (WGS) entry which is preliminary data.</text>
</comment>
<sequence length="1504" mass="165797">MKKILTIILLINAVVQAQSPDAFYKARQQEKVYAHLNNVLYLPEETVYFTLYATNANNTPTTQSDYVYADVYDGAGKPIARQCYLLSQGRAQGSFTLGKELPGGLYRIKAYTKMQQLLGEPGFEKSFFVQKVSAARLLMTLDFKKKGYGPGEVAEADFTLKSNDNQPLACQPFEYDAYVEGKALGTLTGVTNDEGKAVVRITLPRDIKVNDGIVNVKVSYEGMQESVTRSIPISLNYADLQFLPEGGQYIVGQPANVFFIAKNEFGKPLDVSGYIQDAQGNKVADFMSFYDGMGKVAFTPQAGKSYEAVLTAPFAGRQKYALPAPLKSGYSLMVENKDKAVEISFTAPGKSSCGLLIRNQDKVHGSFTVDLNRTPKYILPTTKYPIGAYAVSMVVDGQIVAERLVFLNYQDGLNITLQTDKPEYKPREKVQATIITKDIDGNPVPSALSISVVDEKLLSYIDDKQHNLLTWMYFGQELKGTVHEPRFYFDAKEPLEKRMQALDLLLNTHGWRRYTQQDVNGFTGSAPVVSPERSGDVEGFVQTLTGKPASLKVYLLTEDGKVYETKANNKGYFKFPRMNFGNIAWLVAESRRNRQHKIINSISNYNNVVALKDSLKVTGIEYNTPAMPAKQGIVTTTEAKQEVQGEKISLGEDSNRLEEVVVVGYGTVSRNLSNATVTTVRVEGVPLQNLAGRVAGVDVQTGTGQPGANAAISIRGARSVYSGDPLFVVDGIPMVNNENRSVLNTVSPHMIQSITVLKDANATAVYGSRGANGVILITTKNGTDAHGIYLGKTNHYTYEQVHQNGGRKLNTAAAFYTPVYTTTLTDEKTDFRNCLYWNGTVQTNAQGTAHFEFYNSDDTGTFSILAEGTSYKGDLGMGKLSYTVKAPLQTDVKLPLYSTQKDVINLPLWVKNNTGETITVTAELQPTPYFTVNTPTHDVKLAANEAKTVYFAVKAIKTGSKVPVHITVKANGFTTSIKKQMDINAKGFPVSVSFSGMRSATGSFNLANVVPNTIESELRCIVNPFTELTKNLEAMLREPYGCFEQVSSSNYPNIMALQLLAAKGGMDDAFKQKALGFLQNGYNKLKNYESKGGGFEWYGGNPGHEALTAYGLLQFHEMKDFVNVDAEMVKRATKWLYSRKNGNGGFRQHSGRYGFSGIPAAVNNAYIVYVLSEIGAKDFRKEYDATLNEALKSRDVYRMALMANAAFNLGDIPSYKKLLQYIKEGTEGKKPDEIKIEETVVHSYGTSKTVEWQALYALALMKEQTTSRELMGAIDHIQSAKNAYGFGSTQATALALKVITTYSKMAQYGPGKADLTASVNGVTLTNTYDNGGNIAINTAPALKEGSNEFAIHFTNTAAPYLLYINYQSIKPENSPHCQMELKTSLTQTKIKVSETTRIQAQVTNRTNEVVFNPIVRIGLPGGTSPEPWQLKELVEKEVVDYYEIFGSELVLYFRAIDAKETRKINIDLKAQIPGQYTGVASSAYLYYNNEHKNWNNGLTVEIVD</sequence>
<dbReference type="SMART" id="SM01360">
    <property type="entry name" value="A2M"/>
    <property type="match status" value="1"/>
</dbReference>
<dbReference type="EMBL" id="LIYD01000005">
    <property type="protein sequence ID" value="KOS05818.1"/>
    <property type="molecule type" value="Genomic_DNA"/>
</dbReference>
<keyword evidence="3" id="KW-0998">Cell outer membrane</keyword>
<dbReference type="PATRIC" id="fig|1202724.3.peg.1463"/>
<evidence type="ECO:0000256" key="3">
    <source>
        <dbReference type="PROSITE-ProRule" id="PRU01360"/>
    </source>
</evidence>
<dbReference type="Proteomes" id="UP000037755">
    <property type="component" value="Unassembled WGS sequence"/>
</dbReference>
<dbReference type="SMART" id="SM01419">
    <property type="entry name" value="Thiol-ester_cl"/>
    <property type="match status" value="1"/>
</dbReference>
<dbReference type="GO" id="GO:0005615">
    <property type="term" value="C:extracellular space"/>
    <property type="evidence" value="ECO:0007669"/>
    <property type="project" value="InterPro"/>
</dbReference>
<reference evidence="6 7" key="1">
    <citation type="submission" date="2015-08" db="EMBL/GenBank/DDBJ databases">
        <title>Whole genome sequence of Flavobacterium akiainvivens IK-1T, from decaying Wikstroemia oahuensis, an endemic Hawaiian shrub.</title>
        <authorList>
            <person name="Wan X."/>
            <person name="Hou S."/>
            <person name="Saito J."/>
            <person name="Donachie S."/>
        </authorList>
    </citation>
    <scope>NUCLEOTIDE SEQUENCE [LARGE SCALE GENOMIC DNA]</scope>
    <source>
        <strain evidence="6 7">IK-1</strain>
    </source>
</reference>
<dbReference type="Pfam" id="PF07715">
    <property type="entry name" value="Plug"/>
    <property type="match status" value="1"/>
</dbReference>
<accession>A0A0M8MHP9</accession>
<name>A0A0M8MHP9_9FLAO</name>
<feature type="chain" id="PRO_5005818686" description="Alpha-2-macroglobulin domain-containing protein" evidence="4">
    <location>
        <begin position="18"/>
        <end position="1504"/>
    </location>
</feature>
<protein>
    <recommendedName>
        <fullName evidence="5">Alpha-2-macroglobulin domain-containing protein</fullName>
    </recommendedName>
</protein>
<dbReference type="GO" id="GO:0009279">
    <property type="term" value="C:cell outer membrane"/>
    <property type="evidence" value="ECO:0007669"/>
    <property type="project" value="UniProtKB-SubCell"/>
</dbReference>
<dbReference type="NCBIfam" id="TIGR04057">
    <property type="entry name" value="SusC_RagA_signa"/>
    <property type="match status" value="1"/>
</dbReference>
<feature type="signal peptide" evidence="4">
    <location>
        <begin position="1"/>
        <end position="17"/>
    </location>
</feature>
<dbReference type="InterPro" id="IPR001599">
    <property type="entry name" value="Macroglobln_a2"/>
</dbReference>
<evidence type="ECO:0000313" key="7">
    <source>
        <dbReference type="Proteomes" id="UP000037755"/>
    </source>
</evidence>
<dbReference type="Gene3D" id="2.60.40.1930">
    <property type="match status" value="1"/>
</dbReference>
<dbReference type="InterPro" id="IPR047565">
    <property type="entry name" value="Alpha-macroglob_thiol-ester_cl"/>
</dbReference>
<dbReference type="CDD" id="cd02891">
    <property type="entry name" value="A2M_like"/>
    <property type="match status" value="1"/>
</dbReference>
<dbReference type="Pfam" id="PF07678">
    <property type="entry name" value="TED_complement"/>
    <property type="match status" value="1"/>
</dbReference>
<keyword evidence="2" id="KW-0882">Thioester bond</keyword>
<dbReference type="PANTHER" id="PTHR11412:SF136">
    <property type="entry name" value="CD109 ANTIGEN"/>
    <property type="match status" value="1"/>
</dbReference>
<comment type="similarity">
    <text evidence="3">Belongs to the TonB-dependent receptor family.</text>
</comment>
<keyword evidence="3" id="KW-1134">Transmembrane beta strand</keyword>
<dbReference type="InterPro" id="IPR037066">
    <property type="entry name" value="Plug_dom_sf"/>
</dbReference>
<dbReference type="Gene3D" id="2.60.40.690">
    <property type="entry name" value="Alpha-macroglobulin, receptor-binding domain"/>
    <property type="match status" value="1"/>
</dbReference>
<keyword evidence="1 4" id="KW-0732">Signal</keyword>
<organism evidence="6 7">
    <name type="scientific">Flavobacterium akiainvivens</name>
    <dbReference type="NCBI Taxonomy" id="1202724"/>
    <lineage>
        <taxon>Bacteria</taxon>
        <taxon>Pseudomonadati</taxon>
        <taxon>Bacteroidota</taxon>
        <taxon>Flavobacteriia</taxon>
        <taxon>Flavobacteriales</taxon>
        <taxon>Flavobacteriaceae</taxon>
        <taxon>Flavobacterium</taxon>
    </lineage>
</organism>
<dbReference type="SUPFAM" id="SSF48239">
    <property type="entry name" value="Terpenoid cyclases/Protein prenyltransferases"/>
    <property type="match status" value="1"/>
</dbReference>